<dbReference type="STRING" id="1817772.A2527_13420"/>
<keyword evidence="1" id="KW-0175">Coiled coil</keyword>
<name>A0A1F6G572_9PROT</name>
<proteinExistence type="predicted"/>
<evidence type="ECO:0000256" key="1">
    <source>
        <dbReference type="SAM" id="Coils"/>
    </source>
</evidence>
<protein>
    <submittedName>
        <fullName evidence="2">Uncharacterized protein</fullName>
    </submittedName>
</protein>
<feature type="coiled-coil region" evidence="1">
    <location>
        <begin position="309"/>
        <end position="343"/>
    </location>
</feature>
<gene>
    <name evidence="2" type="ORF">A2527_13420</name>
</gene>
<comment type="caution">
    <text evidence="2">The sequence shown here is derived from an EMBL/GenBank/DDBJ whole genome shotgun (WGS) entry which is preliminary data.</text>
</comment>
<accession>A0A1F6G572</accession>
<dbReference type="AlphaFoldDB" id="A0A1F6G572"/>
<dbReference type="Proteomes" id="UP000178449">
    <property type="component" value="Unassembled WGS sequence"/>
</dbReference>
<dbReference type="EMBL" id="MFNE01000052">
    <property type="protein sequence ID" value="OGG93246.1"/>
    <property type="molecule type" value="Genomic_DNA"/>
</dbReference>
<evidence type="ECO:0000313" key="2">
    <source>
        <dbReference type="EMBL" id="OGG93246.1"/>
    </source>
</evidence>
<evidence type="ECO:0000313" key="3">
    <source>
        <dbReference type="Proteomes" id="UP000178449"/>
    </source>
</evidence>
<organism evidence="2 3">
    <name type="scientific">Candidatus Lambdaproteobacteria bacterium RIFOXYD2_FULL_50_16</name>
    <dbReference type="NCBI Taxonomy" id="1817772"/>
    <lineage>
        <taxon>Bacteria</taxon>
        <taxon>Pseudomonadati</taxon>
        <taxon>Pseudomonadota</taxon>
        <taxon>Candidatus Lambdaproteobacteria</taxon>
    </lineage>
</organism>
<sequence>MFLHQLRANFQKSVPVSESFFRLMKANFGFYVGVCQEFHSKLGTQLEQNQLHRFLQEDLLPRLFAGEVCERIEPIKKAFLGEIIKLEQFLAQVGPVKVNDLDELKSIADSIYELLQTHWEFYRYQKSVVNDRVLVGFVQEIERIAICWDTYVAKYLAATGILGVTERVPDKVGMSAVKVYYHLPVEAGLPLEMATRLGELFQVCYEFVLEVHGQSKESQHPLEVLNFEMDHPVLFTLALPDALADSFARLIDYLSIDVIKRETLVKYVMEVVRQQQGQDLAKPVMNNYIKKISKAFEGLHPEGFLGVDAEEERDSVAILSRLLRDLERMKHEYGDLMNGAEERLARNRLENPNPVAQVPPLASSPVNPDPASTVKISVAKKEHHGFLTS</sequence>
<reference evidence="2 3" key="1">
    <citation type="journal article" date="2016" name="Nat. Commun.">
        <title>Thousands of microbial genomes shed light on interconnected biogeochemical processes in an aquifer system.</title>
        <authorList>
            <person name="Anantharaman K."/>
            <person name="Brown C.T."/>
            <person name="Hug L.A."/>
            <person name="Sharon I."/>
            <person name="Castelle C.J."/>
            <person name="Probst A.J."/>
            <person name="Thomas B.C."/>
            <person name="Singh A."/>
            <person name="Wilkins M.J."/>
            <person name="Karaoz U."/>
            <person name="Brodie E.L."/>
            <person name="Williams K.H."/>
            <person name="Hubbard S.S."/>
            <person name="Banfield J.F."/>
        </authorList>
    </citation>
    <scope>NUCLEOTIDE SEQUENCE [LARGE SCALE GENOMIC DNA]</scope>
</reference>